<dbReference type="SMART" id="SM00430">
    <property type="entry name" value="HOLI"/>
    <property type="match status" value="1"/>
</dbReference>
<keyword evidence="2" id="KW-0805">Transcription regulation</keyword>
<evidence type="ECO:0000256" key="3">
    <source>
        <dbReference type="ARBA" id="ARBA00023163"/>
    </source>
</evidence>
<gene>
    <name evidence="8" type="primary">LOC103522124</name>
</gene>
<organism evidence="7 8">
    <name type="scientific">Diaphorina citri</name>
    <name type="common">Asian citrus psyllid</name>
    <dbReference type="NCBI Taxonomy" id="121845"/>
    <lineage>
        <taxon>Eukaryota</taxon>
        <taxon>Metazoa</taxon>
        <taxon>Ecdysozoa</taxon>
        <taxon>Arthropoda</taxon>
        <taxon>Hexapoda</taxon>
        <taxon>Insecta</taxon>
        <taxon>Pterygota</taxon>
        <taxon>Neoptera</taxon>
        <taxon>Paraneoptera</taxon>
        <taxon>Hemiptera</taxon>
        <taxon>Sternorrhyncha</taxon>
        <taxon>Psylloidea</taxon>
        <taxon>Psyllidae</taxon>
        <taxon>Diaphorininae</taxon>
        <taxon>Diaphorina</taxon>
    </lineage>
</organism>
<dbReference type="KEGG" id="dci:103522124"/>
<protein>
    <submittedName>
        <fullName evidence="8">Ecdysone-induced protein 78C-like</fullName>
    </submittedName>
</protein>
<evidence type="ECO:0000256" key="4">
    <source>
        <dbReference type="ARBA" id="ARBA00023170"/>
    </source>
</evidence>
<feature type="domain" description="NR LBD" evidence="6">
    <location>
        <begin position="55"/>
        <end position="282"/>
    </location>
</feature>
<comment type="subcellular location">
    <subcellularLocation>
        <location evidence="1">Nucleus</location>
    </subcellularLocation>
</comment>
<evidence type="ECO:0000256" key="2">
    <source>
        <dbReference type="ARBA" id="ARBA00023015"/>
    </source>
</evidence>
<dbReference type="InterPro" id="IPR035500">
    <property type="entry name" value="NHR-like_dom_sf"/>
</dbReference>
<evidence type="ECO:0000256" key="1">
    <source>
        <dbReference type="ARBA" id="ARBA00004123"/>
    </source>
</evidence>
<name>A0A1S3DPG4_DIACI</name>
<feature type="compositionally biased region" description="Polar residues" evidence="5">
    <location>
        <begin position="17"/>
        <end position="27"/>
    </location>
</feature>
<feature type="region of interest" description="Disordered" evidence="5">
    <location>
        <begin position="1"/>
        <end position="45"/>
    </location>
</feature>
<dbReference type="Gene3D" id="1.10.565.10">
    <property type="entry name" value="Retinoid X Receptor"/>
    <property type="match status" value="1"/>
</dbReference>
<dbReference type="RefSeq" id="XP_008485450.1">
    <property type="nucleotide sequence ID" value="XM_008487228.1"/>
</dbReference>
<dbReference type="GO" id="GO:0005634">
    <property type="term" value="C:nucleus"/>
    <property type="evidence" value="ECO:0007669"/>
    <property type="project" value="UniProtKB-SubCell"/>
</dbReference>
<dbReference type="AlphaFoldDB" id="A0A1S3DPG4"/>
<feature type="non-terminal residue" evidence="8">
    <location>
        <position position="1"/>
    </location>
</feature>
<dbReference type="InterPro" id="IPR001723">
    <property type="entry name" value="Nuclear_hrmn_rcpt"/>
</dbReference>
<dbReference type="PRINTS" id="PR00398">
    <property type="entry name" value="STRDHORMONER"/>
</dbReference>
<dbReference type="GO" id="GO:0010468">
    <property type="term" value="P:regulation of gene expression"/>
    <property type="evidence" value="ECO:0007669"/>
    <property type="project" value="UniProtKB-ARBA"/>
</dbReference>
<dbReference type="PANTHER" id="PTHR45805:SF10">
    <property type="entry name" value="ECDYSONE-INDUCED PROTEIN 78C"/>
    <property type="match status" value="1"/>
</dbReference>
<reference evidence="8" key="1">
    <citation type="submission" date="2025-08" db="UniProtKB">
        <authorList>
            <consortium name="RefSeq"/>
        </authorList>
    </citation>
    <scope>IDENTIFICATION</scope>
</reference>
<evidence type="ECO:0000256" key="5">
    <source>
        <dbReference type="SAM" id="MobiDB-lite"/>
    </source>
</evidence>
<evidence type="ECO:0000313" key="7">
    <source>
        <dbReference type="Proteomes" id="UP000079169"/>
    </source>
</evidence>
<dbReference type="PROSITE" id="PS51843">
    <property type="entry name" value="NR_LBD"/>
    <property type="match status" value="1"/>
</dbReference>
<dbReference type="SUPFAM" id="SSF48508">
    <property type="entry name" value="Nuclear receptor ligand-binding domain"/>
    <property type="match status" value="1"/>
</dbReference>
<keyword evidence="4" id="KW-0675">Receptor</keyword>
<dbReference type="GeneID" id="103522124"/>
<proteinExistence type="predicted"/>
<dbReference type="InterPro" id="IPR000536">
    <property type="entry name" value="Nucl_hrmn_rcpt_lig-bd"/>
</dbReference>
<dbReference type="Pfam" id="PF00104">
    <property type="entry name" value="Hormone_recep"/>
    <property type="match status" value="1"/>
</dbReference>
<sequence>VRYGRVPKRSRERSDSETGSTRVSTTGAEPPSSLETAGPVQSLPSSTELDTKQLLTYDVILAVSQAHHSNCEYTEEGTRRLVRKPVSLPVRLNEDYCVNNPYLLTYPFRFFSVSGFCDLSQDDQLILIKMGFFELWIGYVSRLTTDSSLTFSDGMYVTRQQLEVMYDSEFVSTLINFTSAFNSLALNDTEIGLFSAVVLLTPDRSGITDIKTIEQHQDRLMDALKLQISSNHSTEPAVLPGVLVKLVELKNIGIKHSAHLDWFRENWNKLRLPPLFAEIFDIPKCEEDLQ</sequence>
<evidence type="ECO:0000259" key="6">
    <source>
        <dbReference type="PROSITE" id="PS51843"/>
    </source>
</evidence>
<keyword evidence="3" id="KW-0804">Transcription</keyword>
<dbReference type="OMA" id="YNVAFRM"/>
<dbReference type="PANTHER" id="PTHR45805">
    <property type="entry name" value="NUCLEAR HORMONE RECEPTOR HR3-RELATED"/>
    <property type="match status" value="1"/>
</dbReference>
<dbReference type="Proteomes" id="UP000079169">
    <property type="component" value="Unplaced"/>
</dbReference>
<accession>A0A1S3DPG4</accession>
<feature type="compositionally biased region" description="Basic residues" evidence="5">
    <location>
        <begin position="1"/>
        <end position="11"/>
    </location>
</feature>
<dbReference type="PaxDb" id="121845-A0A1S3DPG4"/>
<evidence type="ECO:0000313" key="8">
    <source>
        <dbReference type="RefSeq" id="XP_008485450.1"/>
    </source>
</evidence>
<dbReference type="STRING" id="121845.A0A1S3DPG4"/>
<keyword evidence="7" id="KW-1185">Reference proteome</keyword>